<dbReference type="InterPro" id="IPR013783">
    <property type="entry name" value="Ig-like_fold"/>
</dbReference>
<evidence type="ECO:0000256" key="11">
    <source>
        <dbReference type="ARBA" id="ARBA00023163"/>
    </source>
</evidence>
<dbReference type="PANTHER" id="PTHR43547:SF2">
    <property type="entry name" value="HYBRID SIGNAL TRANSDUCTION HISTIDINE KINASE C"/>
    <property type="match status" value="1"/>
</dbReference>
<dbReference type="FunFam" id="1.10.287.130:FF:000045">
    <property type="entry name" value="Two-component system sensor histidine kinase/response regulator"/>
    <property type="match status" value="1"/>
</dbReference>
<dbReference type="InterPro" id="IPR018060">
    <property type="entry name" value="HTH_AraC"/>
</dbReference>
<evidence type="ECO:0000256" key="4">
    <source>
        <dbReference type="ARBA" id="ARBA00022679"/>
    </source>
</evidence>
<dbReference type="SUPFAM" id="SSF47384">
    <property type="entry name" value="Homodimeric domain of signal transducing histidine kinase"/>
    <property type="match status" value="1"/>
</dbReference>
<dbReference type="CDD" id="cd00082">
    <property type="entry name" value="HisKA"/>
    <property type="match status" value="1"/>
</dbReference>
<dbReference type="InterPro" id="IPR036097">
    <property type="entry name" value="HisK_dim/P_sf"/>
</dbReference>
<dbReference type="PROSITE" id="PS50109">
    <property type="entry name" value="HIS_KIN"/>
    <property type="match status" value="1"/>
</dbReference>
<keyword evidence="6 16" id="KW-0418">Kinase</keyword>
<dbReference type="InterPro" id="IPR011110">
    <property type="entry name" value="Reg_prop"/>
</dbReference>
<dbReference type="GO" id="GO:0003700">
    <property type="term" value="F:DNA-binding transcription factor activity"/>
    <property type="evidence" value="ECO:0007669"/>
    <property type="project" value="InterPro"/>
</dbReference>
<dbReference type="Gene3D" id="3.30.565.10">
    <property type="entry name" value="Histidine kinase-like ATPase, C-terminal domain"/>
    <property type="match status" value="1"/>
</dbReference>
<dbReference type="CDD" id="cd17574">
    <property type="entry name" value="REC_OmpR"/>
    <property type="match status" value="1"/>
</dbReference>
<keyword evidence="3 12" id="KW-0597">Phosphoprotein</keyword>
<dbReference type="PANTHER" id="PTHR43547">
    <property type="entry name" value="TWO-COMPONENT HISTIDINE KINASE"/>
    <property type="match status" value="1"/>
</dbReference>
<dbReference type="InterPro" id="IPR009057">
    <property type="entry name" value="Homeodomain-like_sf"/>
</dbReference>
<keyword evidence="7" id="KW-0067">ATP-binding</keyword>
<dbReference type="Gene3D" id="1.10.10.60">
    <property type="entry name" value="Homeodomain-like"/>
    <property type="match status" value="1"/>
</dbReference>
<name>A0A1T5KMT4_9BACT</name>
<dbReference type="Pfam" id="PF00512">
    <property type="entry name" value="HisKA"/>
    <property type="match status" value="1"/>
</dbReference>
<dbReference type="InterPro" id="IPR003594">
    <property type="entry name" value="HATPase_dom"/>
</dbReference>
<dbReference type="Gene3D" id="1.10.287.130">
    <property type="match status" value="1"/>
</dbReference>
<evidence type="ECO:0000256" key="8">
    <source>
        <dbReference type="ARBA" id="ARBA00023012"/>
    </source>
</evidence>
<dbReference type="SMART" id="SM00388">
    <property type="entry name" value="HisKA"/>
    <property type="match status" value="1"/>
</dbReference>
<dbReference type="InterPro" id="IPR015943">
    <property type="entry name" value="WD40/YVTN_repeat-like_dom_sf"/>
</dbReference>
<dbReference type="InterPro" id="IPR018062">
    <property type="entry name" value="HTH_AraC-typ_CS"/>
</dbReference>
<keyword evidence="9" id="KW-0805">Transcription regulation</keyword>
<sequence length="1451" mass="164758">MCLNDMNGEVNYTFASHRSLGIFLDLIFCFCVAPRNWESWECMALPGQGIEQVGFAKKKQMLSQRPGITKFKSMFRVHCAIFLLLVFAPATNDLSAQSRQFRFRQLDLKNGLSHPDVWTIYKDSRGFIWFGTAVGLNRFDGYTIRSFINDPLDTTSLPGEGAYKIFETPDRMLAMVTSAGLTLYDPEKEAFIRHLKPFFEKYGTSPRLYNIVLDTDGSYWFVEPDKLIQYRPGQKGYVVIKNNSFDPLSIVKDDITDFCVDKKGNRWVIHSNGIVEKIAIENQRGIVVQRISLLHDLDKTLHTTYRMLADKDGDLWFCISNSDKGVFLYNVKEKTLKRVAVGSAFLQLNTNVVSSLLEDENGLIWVGTDHGGINIIDKKRNTVQYILHADGDQTRLASNSVICLYKDDQGIVWVGTYKRGVSYYHPNIYQFDIYKHYTTDPGSLPFEDVNRFEEDSKGNLWIGTNGGGLLYFDRQKKTFKQYLHEPGNRNSLSANVIVSLYRDGEDNLWIGTYKGGLNKFDGKKFTRFDCIPADTTSLLSPHIWEIFEDSKKRIWIGTLDAGAALFDRKTGTFHRLRMWGPNALQAVTIEAIAEDRHGNIWFGTIGGIDVLTADGKTFTHYEHSIKPNSLSSSGVRDILKDSKGRMWVGTSNGLNLFDESINGFRAINASSTHNAVLMVKEDNLGHIWTSTINGLSKITLPGKSLTGASIKNYTELDGLQGRQFNFNAGFKTRKGELIFGGPTGFNILSGNVQSKDFIIDKVVFSDLELYEKPVGIGEQVDGVVILEKSVSETKQITLPPNKSFFSLKFSALNYFNPERDHYTYLLEGLSNEWLPADTKNHEIVFNSLNPGRYILRVRAANSDGISSEHDAVLSIIIEPPLWKTKTAFILYGGLVICLLFVTRKIIQRRERVKFLISQERHEMQRIHELDMMKVKFFTNVSHEFRTPLTLILTPIERLIKKSKDPEQLAQFQLVHRNGKRLMNLVNQLLDFKKLEVHEIKFTPATGDVIAFIKDIVLSFSDLSEKKNIKLVFDNAVQCHETLFDHDKLEKILFNLLGNAFKFTLDNGRVAVRTELLHENGEQLLVIDVSDNGIGIPKDKLDKIFEPFFQTDVPKSVVNQGSGIGLSITKEFVRIHGGRIEVTSEVGVGSSFKVILPLREIPVDQMATPAEVIECSPVEDPETLVSDTRFENQTGKSRKKSLLLIEDNEDFRFYLRDNLKFSYTIHEAGNGADGWNLVLSLQPDLIVSDIMMPQMNGIELCTKIKSDERVSHIPVILLTARNSEEQRIEGFKTGADDYISKPFNFEVLEARISNLVSQREKSQKTFRKTFDIKSSELQITPLDVKFMEKAVQVVEANISSPLFSIEDLGMELGISRAYVFKKILALSGKTPLEFIRTIRLQHAAQLLERSQLSVREVAYKVGFNTPKYFTKYFKEQYNMLPSDYASSKKQEQ</sequence>
<evidence type="ECO:0000313" key="16">
    <source>
        <dbReference type="EMBL" id="SKC64588.1"/>
    </source>
</evidence>
<feature type="domain" description="Histidine kinase" evidence="14">
    <location>
        <begin position="939"/>
        <end position="1159"/>
    </location>
</feature>
<evidence type="ECO:0000256" key="6">
    <source>
        <dbReference type="ARBA" id="ARBA00022777"/>
    </source>
</evidence>
<dbReference type="Pfam" id="PF07494">
    <property type="entry name" value="Reg_prop"/>
    <property type="match status" value="8"/>
</dbReference>
<evidence type="ECO:0000256" key="1">
    <source>
        <dbReference type="ARBA" id="ARBA00000085"/>
    </source>
</evidence>
<evidence type="ECO:0000256" key="3">
    <source>
        <dbReference type="ARBA" id="ARBA00022553"/>
    </source>
</evidence>
<dbReference type="EC" id="2.7.13.3" evidence="2"/>
<dbReference type="CDD" id="cd16922">
    <property type="entry name" value="HATPase_EvgS-ArcB-TorS-like"/>
    <property type="match status" value="1"/>
</dbReference>
<dbReference type="GO" id="GO:0005524">
    <property type="term" value="F:ATP binding"/>
    <property type="evidence" value="ECO:0007669"/>
    <property type="project" value="UniProtKB-KW"/>
</dbReference>
<dbReference type="InterPro" id="IPR004358">
    <property type="entry name" value="Sig_transdc_His_kin-like_C"/>
</dbReference>
<feature type="domain" description="HTH araC/xylS-type" evidence="13">
    <location>
        <begin position="1347"/>
        <end position="1446"/>
    </location>
</feature>
<reference evidence="16 17" key="1">
    <citation type="submission" date="2017-02" db="EMBL/GenBank/DDBJ databases">
        <authorList>
            <person name="Peterson S.W."/>
        </authorList>
    </citation>
    <scope>NUCLEOTIDE SEQUENCE [LARGE SCALE GENOMIC DNA]</scope>
    <source>
        <strain evidence="16 17">DSM 25262</strain>
    </source>
</reference>
<dbReference type="SUPFAM" id="SSF52172">
    <property type="entry name" value="CheY-like"/>
    <property type="match status" value="1"/>
</dbReference>
<dbReference type="Pfam" id="PF00072">
    <property type="entry name" value="Response_reg"/>
    <property type="match status" value="1"/>
</dbReference>
<dbReference type="Gene3D" id="3.40.50.2300">
    <property type="match status" value="1"/>
</dbReference>
<dbReference type="SMART" id="SM00448">
    <property type="entry name" value="REC"/>
    <property type="match status" value="1"/>
</dbReference>
<evidence type="ECO:0000256" key="10">
    <source>
        <dbReference type="ARBA" id="ARBA00023125"/>
    </source>
</evidence>
<dbReference type="STRING" id="688867.SAMN05660236_2342"/>
<dbReference type="Proteomes" id="UP000190961">
    <property type="component" value="Unassembled WGS sequence"/>
</dbReference>
<keyword evidence="10" id="KW-0238">DNA-binding</keyword>
<dbReference type="SUPFAM" id="SSF46689">
    <property type="entry name" value="Homeodomain-like"/>
    <property type="match status" value="1"/>
</dbReference>
<evidence type="ECO:0000259" key="14">
    <source>
        <dbReference type="PROSITE" id="PS50109"/>
    </source>
</evidence>
<dbReference type="InterPro" id="IPR036890">
    <property type="entry name" value="HATPase_C_sf"/>
</dbReference>
<dbReference type="InterPro" id="IPR001789">
    <property type="entry name" value="Sig_transdc_resp-reg_receiver"/>
</dbReference>
<dbReference type="EMBL" id="FUZU01000001">
    <property type="protein sequence ID" value="SKC64588.1"/>
    <property type="molecule type" value="Genomic_DNA"/>
</dbReference>
<keyword evidence="8" id="KW-0902">Two-component regulatory system</keyword>
<comment type="catalytic activity">
    <reaction evidence="1">
        <text>ATP + protein L-histidine = ADP + protein N-phospho-L-histidine.</text>
        <dbReference type="EC" id="2.7.13.3"/>
    </reaction>
</comment>
<dbReference type="InterPro" id="IPR003661">
    <property type="entry name" value="HisK_dim/P_dom"/>
</dbReference>
<evidence type="ECO:0000259" key="13">
    <source>
        <dbReference type="PROSITE" id="PS01124"/>
    </source>
</evidence>
<keyword evidence="5" id="KW-0547">Nucleotide-binding</keyword>
<dbReference type="GO" id="GO:0000155">
    <property type="term" value="F:phosphorelay sensor kinase activity"/>
    <property type="evidence" value="ECO:0007669"/>
    <property type="project" value="InterPro"/>
</dbReference>
<dbReference type="PRINTS" id="PR00344">
    <property type="entry name" value="BCTRLSENSOR"/>
</dbReference>
<dbReference type="Gene3D" id="2.60.40.10">
    <property type="entry name" value="Immunoglobulins"/>
    <property type="match status" value="1"/>
</dbReference>
<dbReference type="FunFam" id="3.30.565.10:FF:000037">
    <property type="entry name" value="Hybrid sensor histidine kinase/response regulator"/>
    <property type="match status" value="1"/>
</dbReference>
<organism evidence="16 17">
    <name type="scientific">Ohtaekwangia koreensis</name>
    <dbReference type="NCBI Taxonomy" id="688867"/>
    <lineage>
        <taxon>Bacteria</taxon>
        <taxon>Pseudomonadati</taxon>
        <taxon>Bacteroidota</taxon>
        <taxon>Cytophagia</taxon>
        <taxon>Cytophagales</taxon>
        <taxon>Fulvivirgaceae</taxon>
        <taxon>Ohtaekwangia</taxon>
    </lineage>
</organism>
<evidence type="ECO:0000256" key="2">
    <source>
        <dbReference type="ARBA" id="ARBA00012438"/>
    </source>
</evidence>
<dbReference type="SUPFAM" id="SSF55874">
    <property type="entry name" value="ATPase domain of HSP90 chaperone/DNA topoisomerase II/histidine kinase"/>
    <property type="match status" value="1"/>
</dbReference>
<dbReference type="FunFam" id="3.40.50.2300:FF:000138">
    <property type="entry name" value="Two-component system sensor histidine kinase/response regulator"/>
    <property type="match status" value="1"/>
</dbReference>
<dbReference type="Pfam" id="PF07495">
    <property type="entry name" value="Y_Y_Y"/>
    <property type="match status" value="1"/>
</dbReference>
<dbReference type="SMART" id="SM00342">
    <property type="entry name" value="HTH_ARAC"/>
    <property type="match status" value="1"/>
</dbReference>
<keyword evidence="4" id="KW-0808">Transferase</keyword>
<protein>
    <recommendedName>
        <fullName evidence="2">histidine kinase</fullName>
        <ecNumber evidence="2">2.7.13.3</ecNumber>
    </recommendedName>
</protein>
<evidence type="ECO:0000313" key="17">
    <source>
        <dbReference type="Proteomes" id="UP000190961"/>
    </source>
</evidence>
<feature type="domain" description="Response regulatory" evidence="15">
    <location>
        <begin position="1200"/>
        <end position="1315"/>
    </location>
</feature>
<dbReference type="InterPro" id="IPR011123">
    <property type="entry name" value="Y_Y_Y"/>
</dbReference>
<feature type="modified residue" description="4-aspartylphosphate" evidence="12">
    <location>
        <position position="1248"/>
    </location>
</feature>
<gene>
    <name evidence="16" type="ORF">SAMN05660236_2342</name>
</gene>
<proteinExistence type="predicted"/>
<dbReference type="InterPro" id="IPR011006">
    <property type="entry name" value="CheY-like_superfamily"/>
</dbReference>
<dbReference type="Gene3D" id="2.130.10.10">
    <property type="entry name" value="YVTN repeat-like/Quinoprotein amine dehydrogenase"/>
    <property type="match status" value="2"/>
</dbReference>
<evidence type="ECO:0000256" key="12">
    <source>
        <dbReference type="PROSITE-ProRule" id="PRU00169"/>
    </source>
</evidence>
<keyword evidence="17" id="KW-1185">Reference proteome</keyword>
<dbReference type="SUPFAM" id="SSF63829">
    <property type="entry name" value="Calcium-dependent phosphotriesterase"/>
    <property type="match status" value="3"/>
</dbReference>
<evidence type="ECO:0000256" key="7">
    <source>
        <dbReference type="ARBA" id="ARBA00022840"/>
    </source>
</evidence>
<keyword evidence="11" id="KW-0804">Transcription</keyword>
<dbReference type="InterPro" id="IPR005467">
    <property type="entry name" value="His_kinase_dom"/>
</dbReference>
<evidence type="ECO:0000256" key="5">
    <source>
        <dbReference type="ARBA" id="ARBA00022741"/>
    </source>
</evidence>
<dbReference type="PROSITE" id="PS00041">
    <property type="entry name" value="HTH_ARAC_FAMILY_1"/>
    <property type="match status" value="1"/>
</dbReference>
<dbReference type="Pfam" id="PF02518">
    <property type="entry name" value="HATPase_c"/>
    <property type="match status" value="1"/>
</dbReference>
<dbReference type="PROSITE" id="PS01124">
    <property type="entry name" value="HTH_ARAC_FAMILY_2"/>
    <property type="match status" value="1"/>
</dbReference>
<dbReference type="Pfam" id="PF12833">
    <property type="entry name" value="HTH_18"/>
    <property type="match status" value="1"/>
</dbReference>
<dbReference type="GO" id="GO:0043565">
    <property type="term" value="F:sequence-specific DNA binding"/>
    <property type="evidence" value="ECO:0007669"/>
    <property type="project" value="InterPro"/>
</dbReference>
<dbReference type="PROSITE" id="PS50110">
    <property type="entry name" value="RESPONSE_REGULATORY"/>
    <property type="match status" value="1"/>
</dbReference>
<accession>A0A1T5KMT4</accession>
<evidence type="ECO:0000256" key="9">
    <source>
        <dbReference type="ARBA" id="ARBA00023015"/>
    </source>
</evidence>
<dbReference type="SMART" id="SM00387">
    <property type="entry name" value="HATPase_c"/>
    <property type="match status" value="1"/>
</dbReference>
<evidence type="ECO:0000259" key="15">
    <source>
        <dbReference type="PROSITE" id="PS50110"/>
    </source>
</evidence>